<evidence type="ECO:0000256" key="1">
    <source>
        <dbReference type="SAM" id="MobiDB-lite"/>
    </source>
</evidence>
<gene>
    <name evidence="2" type="ORF">SAMN05444505_108184</name>
</gene>
<organism evidence="2 3">
    <name type="scientific">Pseudomonas syringae</name>
    <dbReference type="NCBI Taxonomy" id="317"/>
    <lineage>
        <taxon>Bacteria</taxon>
        <taxon>Pseudomonadati</taxon>
        <taxon>Pseudomonadota</taxon>
        <taxon>Gammaproteobacteria</taxon>
        <taxon>Pseudomonadales</taxon>
        <taxon>Pseudomonadaceae</taxon>
        <taxon>Pseudomonas</taxon>
    </lineage>
</organism>
<evidence type="ECO:0000313" key="3">
    <source>
        <dbReference type="Proteomes" id="UP000183853"/>
    </source>
</evidence>
<dbReference type="Proteomes" id="UP000183853">
    <property type="component" value="Unassembled WGS sequence"/>
</dbReference>
<evidence type="ECO:0008006" key="4">
    <source>
        <dbReference type="Google" id="ProtNLM"/>
    </source>
</evidence>
<reference evidence="2 3" key="1">
    <citation type="submission" date="2016-10" db="EMBL/GenBank/DDBJ databases">
        <authorList>
            <person name="Varghese N."/>
            <person name="Submissions S."/>
        </authorList>
    </citation>
    <scope>NUCLEOTIDE SEQUENCE [LARGE SCALE GENOMIC DNA]</scope>
    <source>
        <strain evidence="2 3">BS2122</strain>
    </source>
</reference>
<sequence length="375" mass="40562">MIFTDSVPVTGVRRTEDGYLVAEARVARTGIQDYLGTEIDPDNQHGLRDKPIVRVYRPESAVFHADAMHSYAYRPMTNGHPGGNGVNSKNWKDVAIGQTGGEVVRDGQFVKVPLVLMDAKAIEDYESGKRELSMGYGAEVVFQDGVTGEGEQYDCYLGPMKMNHLSLEHRARGGIDLRIGDYKPENPKGGHDMADSLRKLLVDGISIDVTEQGAQAIEKLAKQLNDAASATKTLTDAHATAIALKDGELAKKDAEIDDLKAKLLSDADVDKRVTARADLISKAKTIADADYTGKTDADIRKAVVVAKLGDAAVAGKSSDYVDARFEILVEDAAKQPGNDPFRQHMIQQDSNPNTNPAAAARAKMLEDLNSTQPAK</sequence>
<comment type="caution">
    <text evidence="2">The sequence shown here is derived from an EMBL/GenBank/DDBJ whole genome shotgun (WGS) entry which is preliminary data.</text>
</comment>
<feature type="compositionally biased region" description="Polar residues" evidence="1">
    <location>
        <begin position="345"/>
        <end position="356"/>
    </location>
</feature>
<dbReference type="Pfam" id="PF09979">
    <property type="entry name" value="DUF2213"/>
    <property type="match status" value="1"/>
</dbReference>
<dbReference type="AlphaFoldDB" id="A0AB37ZQD2"/>
<feature type="region of interest" description="Disordered" evidence="1">
    <location>
        <begin position="336"/>
        <end position="357"/>
    </location>
</feature>
<dbReference type="InterPro" id="IPR016913">
    <property type="entry name" value="UCP029215"/>
</dbReference>
<dbReference type="RefSeq" id="WP_074808355.1">
    <property type="nucleotide sequence ID" value="NZ_FNHM01000008.1"/>
</dbReference>
<dbReference type="PIRSF" id="PIRSF029215">
    <property type="entry name" value="UCP029215"/>
    <property type="match status" value="1"/>
</dbReference>
<protein>
    <recommendedName>
        <fullName evidence="4">DUF2213 domain-containing protein</fullName>
    </recommendedName>
</protein>
<dbReference type="EMBL" id="FNHM01000008">
    <property type="protein sequence ID" value="SDN47519.1"/>
    <property type="molecule type" value="Genomic_DNA"/>
</dbReference>
<evidence type="ECO:0000313" key="2">
    <source>
        <dbReference type="EMBL" id="SDN47519.1"/>
    </source>
</evidence>
<accession>A0AB37ZQD2</accession>
<proteinExistence type="predicted"/>
<name>A0AB37ZQD2_PSESX</name>